<feature type="transmembrane region" description="Helical" evidence="7">
    <location>
        <begin position="125"/>
        <end position="144"/>
    </location>
</feature>
<feature type="transmembrane region" description="Helical" evidence="7">
    <location>
        <begin position="277"/>
        <end position="296"/>
    </location>
</feature>
<gene>
    <name evidence="8" type="ORF">GCM10023338_14490</name>
</gene>
<keyword evidence="3" id="KW-1003">Cell membrane</keyword>
<organism evidence="8 9">
    <name type="scientific">Wohlfahrtiimonas larvae</name>
    <dbReference type="NCBI Taxonomy" id="1157986"/>
    <lineage>
        <taxon>Bacteria</taxon>
        <taxon>Pseudomonadati</taxon>
        <taxon>Pseudomonadota</taxon>
        <taxon>Gammaproteobacteria</taxon>
        <taxon>Cardiobacteriales</taxon>
        <taxon>Ignatzschineriaceae</taxon>
        <taxon>Wohlfahrtiimonas</taxon>
    </lineage>
</organism>
<protein>
    <submittedName>
        <fullName evidence="8">AEC family transporter</fullName>
    </submittedName>
</protein>
<dbReference type="EMBL" id="BAABKE010000004">
    <property type="protein sequence ID" value="GAA5100112.1"/>
    <property type="molecule type" value="Genomic_DNA"/>
</dbReference>
<proteinExistence type="predicted"/>
<comment type="caution">
    <text evidence="8">The sequence shown here is derived from an EMBL/GenBank/DDBJ whole genome shotgun (WGS) entry which is preliminary data.</text>
</comment>
<feature type="transmembrane region" description="Helical" evidence="7">
    <location>
        <begin position="89"/>
        <end position="113"/>
    </location>
</feature>
<evidence type="ECO:0000256" key="4">
    <source>
        <dbReference type="ARBA" id="ARBA00022692"/>
    </source>
</evidence>
<feature type="transmembrane region" description="Helical" evidence="7">
    <location>
        <begin position="186"/>
        <end position="205"/>
    </location>
</feature>
<evidence type="ECO:0000256" key="7">
    <source>
        <dbReference type="SAM" id="Phobius"/>
    </source>
</evidence>
<dbReference type="PANTHER" id="PTHR36838:SF1">
    <property type="entry name" value="SLR1864 PROTEIN"/>
    <property type="match status" value="1"/>
</dbReference>
<dbReference type="PANTHER" id="PTHR36838">
    <property type="entry name" value="AUXIN EFFLUX CARRIER FAMILY PROTEIN"/>
    <property type="match status" value="1"/>
</dbReference>
<evidence type="ECO:0000256" key="3">
    <source>
        <dbReference type="ARBA" id="ARBA00022475"/>
    </source>
</evidence>
<comment type="subcellular location">
    <subcellularLocation>
        <location evidence="1">Membrane</location>
        <topology evidence="1">Multi-pass membrane protein</topology>
    </subcellularLocation>
</comment>
<feature type="transmembrane region" description="Helical" evidence="7">
    <location>
        <begin position="156"/>
        <end position="174"/>
    </location>
</feature>
<feature type="transmembrane region" description="Helical" evidence="7">
    <location>
        <begin position="217"/>
        <end position="238"/>
    </location>
</feature>
<evidence type="ECO:0000256" key="5">
    <source>
        <dbReference type="ARBA" id="ARBA00022989"/>
    </source>
</evidence>
<dbReference type="RefSeq" id="WP_077925532.1">
    <property type="nucleotide sequence ID" value="NZ_BAABKE010000004.1"/>
</dbReference>
<keyword evidence="5 7" id="KW-1133">Transmembrane helix</keyword>
<evidence type="ECO:0000313" key="8">
    <source>
        <dbReference type="EMBL" id="GAA5100112.1"/>
    </source>
</evidence>
<evidence type="ECO:0000256" key="6">
    <source>
        <dbReference type="ARBA" id="ARBA00023136"/>
    </source>
</evidence>
<keyword evidence="9" id="KW-1185">Reference proteome</keyword>
<dbReference type="InterPro" id="IPR004776">
    <property type="entry name" value="Mem_transp_PIN-like"/>
</dbReference>
<evidence type="ECO:0000256" key="1">
    <source>
        <dbReference type="ARBA" id="ARBA00004141"/>
    </source>
</evidence>
<name>A0ABP9MSZ8_9GAMM</name>
<keyword evidence="2" id="KW-0813">Transport</keyword>
<keyword evidence="4 7" id="KW-0812">Transmembrane</keyword>
<accession>A0ABP9MSZ8</accession>
<keyword evidence="6 7" id="KW-0472">Membrane</keyword>
<evidence type="ECO:0000313" key="9">
    <source>
        <dbReference type="Proteomes" id="UP001500631"/>
    </source>
</evidence>
<feature type="transmembrane region" description="Helical" evidence="7">
    <location>
        <begin position="244"/>
        <end position="265"/>
    </location>
</feature>
<sequence>MSGLIFIFVCITVGKILSRLTNPQELIRSLNLLVVRVALPALILDKIHTINLAGDAFFPIATPWIGFIIAIATIYLIKFFIPISKVTTGCLILLCGTSNTSFVGFPLVSALLGEEALNTAIIIDQSNLIVLFTLGILVANLYSGKSVDIKQMLIRMLLYPPVVALIVGVLLRPFPYPEAVQYTLSTFGSLLTPLTMLSIGCSLTIPRDKSMIKFISIGLTIKLIMMPLGIALLAMFVFTNLSPLTAAVSIMQVGMAPMVMAVIMAADKNLNPDLANFLTSIGIPISFITVVLWNILLPFAQASTH</sequence>
<dbReference type="Proteomes" id="UP001500631">
    <property type="component" value="Unassembled WGS sequence"/>
</dbReference>
<evidence type="ECO:0000256" key="2">
    <source>
        <dbReference type="ARBA" id="ARBA00022448"/>
    </source>
</evidence>
<reference evidence="9" key="1">
    <citation type="journal article" date="2019" name="Int. J. Syst. Evol. Microbiol.">
        <title>The Global Catalogue of Microorganisms (GCM) 10K type strain sequencing project: providing services to taxonomists for standard genome sequencing and annotation.</title>
        <authorList>
            <consortium name="The Broad Institute Genomics Platform"/>
            <consortium name="The Broad Institute Genome Sequencing Center for Infectious Disease"/>
            <person name="Wu L."/>
            <person name="Ma J."/>
        </authorList>
    </citation>
    <scope>NUCLEOTIDE SEQUENCE [LARGE SCALE GENOMIC DNA]</scope>
    <source>
        <strain evidence="9">JCM 18424</strain>
    </source>
</reference>
<feature type="transmembrane region" description="Helical" evidence="7">
    <location>
        <begin position="56"/>
        <end position="77"/>
    </location>
</feature>
<dbReference type="Pfam" id="PF03547">
    <property type="entry name" value="Mem_trans"/>
    <property type="match status" value="1"/>
</dbReference>